<sequence length="147" mass="16536">MVAGLILYRMLKKSFHGLFQLKKTKMRFCLSSIFNDVQSLKMAAHPCAAFRLPKNGVFQQPVKVGVVVLRNMRRIRFLLSSRVGYSPLSHGYQSQQARHSEHGWMLEGPSAAGRPPSSLRRTGMYKCRERQDTGSDQGGIHGVSLMT</sequence>
<protein>
    <submittedName>
        <fullName evidence="1">Uncharacterized protein</fullName>
    </submittedName>
</protein>
<name>A0A7U6JII1_9GAMM</name>
<evidence type="ECO:0000313" key="2">
    <source>
        <dbReference type="Proteomes" id="UP000031631"/>
    </source>
</evidence>
<accession>A0A7U6JII1</accession>
<dbReference type="Proteomes" id="UP000031631">
    <property type="component" value="Chromosome"/>
</dbReference>
<dbReference type="KEGG" id="tbn:TBH_C1972"/>
<proteinExistence type="predicted"/>
<keyword evidence="2" id="KW-1185">Reference proteome</keyword>
<evidence type="ECO:0000313" key="1">
    <source>
        <dbReference type="EMBL" id="BAO44887.1"/>
    </source>
</evidence>
<gene>
    <name evidence="1" type="ORF">TBH_C1972</name>
</gene>
<organism evidence="1 2">
    <name type="scientific">Thiolapillus brandeum</name>
    <dbReference type="NCBI Taxonomy" id="1076588"/>
    <lineage>
        <taxon>Bacteria</taxon>
        <taxon>Pseudomonadati</taxon>
        <taxon>Pseudomonadota</taxon>
        <taxon>Gammaproteobacteria</taxon>
        <taxon>Chromatiales</taxon>
        <taxon>Sedimenticolaceae</taxon>
        <taxon>Thiolapillus</taxon>
    </lineage>
</organism>
<reference evidence="1 2" key="1">
    <citation type="journal article" date="2014" name="PLoS ONE">
        <title>Physiological and genomic features of a novel sulfur-oxidizing gammaproteobacterium belonging to a previously uncultivated symbiotic lineage isolated from a hydrothermal vent.</title>
        <authorList>
            <person name="Nunoura T."/>
            <person name="Takaki Y."/>
            <person name="Kazama H."/>
            <person name="Kakuta J."/>
            <person name="Shimamura S."/>
            <person name="Makita H."/>
            <person name="Hirai M."/>
            <person name="Miyazaki M."/>
            <person name="Takai K."/>
        </authorList>
    </citation>
    <scope>NUCLEOTIDE SEQUENCE [LARGE SCALE GENOMIC DNA]</scope>
    <source>
        <strain evidence="1 2">Hiromi1</strain>
    </source>
</reference>
<dbReference type="EMBL" id="AP012273">
    <property type="protein sequence ID" value="BAO44887.1"/>
    <property type="molecule type" value="Genomic_DNA"/>
</dbReference>
<dbReference type="AlphaFoldDB" id="A0A7U6JII1"/>